<dbReference type="RefSeq" id="WP_382234602.1">
    <property type="nucleotide sequence ID" value="NZ_JBHTCC010000002.1"/>
</dbReference>
<accession>A0ABW2J6L0</accession>
<dbReference type="InterPro" id="IPR009061">
    <property type="entry name" value="DNA-bd_dom_put_sf"/>
</dbReference>
<dbReference type="Gene3D" id="1.10.1660.10">
    <property type="match status" value="1"/>
</dbReference>
<dbReference type="SUPFAM" id="SSF46955">
    <property type="entry name" value="Putative DNA-binding domain"/>
    <property type="match status" value="1"/>
</dbReference>
<dbReference type="PANTHER" id="PTHR30204">
    <property type="entry name" value="REDOX-CYCLING DRUG-SENSING TRANSCRIPTIONAL ACTIVATOR SOXR"/>
    <property type="match status" value="1"/>
</dbReference>
<evidence type="ECO:0000256" key="1">
    <source>
        <dbReference type="ARBA" id="ARBA00023125"/>
    </source>
</evidence>
<dbReference type="Proteomes" id="UP001596379">
    <property type="component" value="Unassembled WGS sequence"/>
</dbReference>
<dbReference type="CDD" id="cd04784">
    <property type="entry name" value="HTH_CadR-PbrR"/>
    <property type="match status" value="1"/>
</dbReference>
<organism evidence="3 4">
    <name type="scientific">Herminiimonas aquatilis</name>
    <dbReference type="NCBI Taxonomy" id="345342"/>
    <lineage>
        <taxon>Bacteria</taxon>
        <taxon>Pseudomonadati</taxon>
        <taxon>Pseudomonadota</taxon>
        <taxon>Betaproteobacteria</taxon>
        <taxon>Burkholderiales</taxon>
        <taxon>Oxalobacteraceae</taxon>
        <taxon>Herminiimonas</taxon>
    </lineage>
</organism>
<dbReference type="PANTHER" id="PTHR30204:SF92">
    <property type="entry name" value="HTH-TYPE TRANSCRIPTIONAL REGULATOR ZNTR"/>
    <property type="match status" value="1"/>
</dbReference>
<proteinExistence type="predicted"/>
<dbReference type="Pfam" id="PF13411">
    <property type="entry name" value="MerR_1"/>
    <property type="match status" value="1"/>
</dbReference>
<gene>
    <name evidence="3" type="primary">cadR</name>
    <name evidence="3" type="ORF">ACFQO0_11140</name>
</gene>
<dbReference type="EMBL" id="JBHTCC010000002">
    <property type="protein sequence ID" value="MFC7298987.1"/>
    <property type="molecule type" value="Genomic_DNA"/>
</dbReference>
<dbReference type="NCBIfam" id="TIGR02047">
    <property type="entry name" value="CadR-PbrR"/>
    <property type="match status" value="1"/>
</dbReference>
<keyword evidence="4" id="KW-1185">Reference proteome</keyword>
<evidence type="ECO:0000313" key="4">
    <source>
        <dbReference type="Proteomes" id="UP001596379"/>
    </source>
</evidence>
<dbReference type="PRINTS" id="PR00040">
    <property type="entry name" value="HTHMERR"/>
</dbReference>
<comment type="caution">
    <text evidence="3">The sequence shown here is derived from an EMBL/GenBank/DDBJ whole genome shotgun (WGS) entry which is preliminary data.</text>
</comment>
<dbReference type="PROSITE" id="PS50937">
    <property type="entry name" value="HTH_MERR_2"/>
    <property type="match status" value="1"/>
</dbReference>
<dbReference type="InterPro" id="IPR047057">
    <property type="entry name" value="MerR_fam"/>
</dbReference>
<protein>
    <submittedName>
        <fullName evidence="3">Cd(II)/Pb(II)-responsive transcriptional regulator</fullName>
    </submittedName>
</protein>
<reference evidence="4" key="1">
    <citation type="journal article" date="2019" name="Int. J. Syst. Evol. Microbiol.">
        <title>The Global Catalogue of Microorganisms (GCM) 10K type strain sequencing project: providing services to taxonomists for standard genome sequencing and annotation.</title>
        <authorList>
            <consortium name="The Broad Institute Genomics Platform"/>
            <consortium name="The Broad Institute Genome Sequencing Center for Infectious Disease"/>
            <person name="Wu L."/>
            <person name="Ma J."/>
        </authorList>
    </citation>
    <scope>NUCLEOTIDE SEQUENCE [LARGE SCALE GENOMIC DNA]</scope>
    <source>
        <strain evidence="4">CCUG 36956</strain>
    </source>
</reference>
<keyword evidence="1" id="KW-0238">DNA-binding</keyword>
<sequence>MRFDNLRIGELAKRTNSTVETIRYYEREGLLPAPSRTDSNYRMYGANHLERLSLIRHCRSLDIGLEEIRTLLKFRDAPEENCEDVNALLDTHISHVTARVADLRELEKHLKGLRRLCNATNKAKHCAILKDLTAEATATTCGKSRRTK</sequence>
<evidence type="ECO:0000259" key="2">
    <source>
        <dbReference type="PROSITE" id="PS50937"/>
    </source>
</evidence>
<evidence type="ECO:0000313" key="3">
    <source>
        <dbReference type="EMBL" id="MFC7298987.1"/>
    </source>
</evidence>
<dbReference type="SMART" id="SM00422">
    <property type="entry name" value="HTH_MERR"/>
    <property type="match status" value="1"/>
</dbReference>
<dbReference type="InterPro" id="IPR000551">
    <property type="entry name" value="MerR-type_HTH_dom"/>
</dbReference>
<dbReference type="InterPro" id="IPR011791">
    <property type="entry name" value="CadR-PbrR"/>
</dbReference>
<name>A0ABW2J6L0_9BURK</name>
<feature type="domain" description="HTH merR-type" evidence="2">
    <location>
        <begin position="5"/>
        <end position="74"/>
    </location>
</feature>